<proteinExistence type="predicted"/>
<name>A0ABW7LG37_9RHOB</name>
<dbReference type="RefSeq" id="WP_395131068.1">
    <property type="nucleotide sequence ID" value="NZ_JBIMPR010000001.1"/>
</dbReference>
<accession>A0ABW7LG37</accession>
<evidence type="ECO:0000313" key="2">
    <source>
        <dbReference type="Proteomes" id="UP001609376"/>
    </source>
</evidence>
<keyword evidence="2" id="KW-1185">Reference proteome</keyword>
<gene>
    <name evidence="1" type="ORF">ACHFJ0_00575</name>
</gene>
<comment type="caution">
    <text evidence="1">The sequence shown here is derived from an EMBL/GenBank/DDBJ whole genome shotgun (WGS) entry which is preliminary data.</text>
</comment>
<sequence>MNYDITHTRDRIALAGAVAACRGAEIMPFVQAFILADNEIEDGDWLNEPEAEDAEGRYLQAERRIAAGVLVHLLNQTAEHADRIEAGSIPSLTDAVAQAVTVALDLYWGRELQ</sequence>
<dbReference type="EMBL" id="JBIMPR010000001">
    <property type="protein sequence ID" value="MFH5772708.1"/>
    <property type="molecule type" value="Genomic_DNA"/>
</dbReference>
<protein>
    <submittedName>
        <fullName evidence="1">Uncharacterized protein</fullName>
    </submittedName>
</protein>
<dbReference type="Proteomes" id="UP001609376">
    <property type="component" value="Unassembled WGS sequence"/>
</dbReference>
<organism evidence="1 2">
    <name type="scientific">Paracoccus broussonetiae subsp. drimophilus</name>
    <dbReference type="NCBI Taxonomy" id="3373869"/>
    <lineage>
        <taxon>Bacteria</taxon>
        <taxon>Pseudomonadati</taxon>
        <taxon>Pseudomonadota</taxon>
        <taxon>Alphaproteobacteria</taxon>
        <taxon>Rhodobacterales</taxon>
        <taxon>Paracoccaceae</taxon>
        <taxon>Paracoccus</taxon>
        <taxon>Paracoccus broussonetiae</taxon>
    </lineage>
</organism>
<reference evidence="1 2" key="1">
    <citation type="submission" date="2024-10" db="EMBL/GenBank/DDBJ databases">
        <title>Paracoccus drimophilus sp. nov., a novel bacterium from corn roots in Hunan.</title>
        <authorList>
            <person name="Li X."/>
        </authorList>
    </citation>
    <scope>NUCLEOTIDE SEQUENCE [LARGE SCALE GENOMIC DNA]</scope>
    <source>
        <strain evidence="1 2">NGMCC 1.201697</strain>
    </source>
</reference>
<evidence type="ECO:0000313" key="1">
    <source>
        <dbReference type="EMBL" id="MFH5772708.1"/>
    </source>
</evidence>